<dbReference type="AlphaFoldDB" id="A0A162KKQ4"/>
<accession>A0A162KKQ4</accession>
<comment type="caution">
    <text evidence="6">The sequence shown here is derived from an EMBL/GenBank/DDBJ whole genome shotgun (WGS) entry which is preliminary data.</text>
</comment>
<dbReference type="Proteomes" id="UP000257706">
    <property type="component" value="Unassembled WGS sequence"/>
</dbReference>
<dbReference type="RefSeq" id="WP_062766232.1">
    <property type="nucleotide sequence ID" value="NZ_CP121027.1"/>
</dbReference>
<evidence type="ECO:0000313" key="6">
    <source>
        <dbReference type="EMBL" id="KYO51504.1"/>
    </source>
</evidence>
<dbReference type="GO" id="GO:0016020">
    <property type="term" value="C:membrane"/>
    <property type="evidence" value="ECO:0007669"/>
    <property type="project" value="UniProtKB-SubCell"/>
</dbReference>
<name>A0A162KKQ4_9PROT</name>
<reference evidence="6 7" key="1">
    <citation type="submission" date="2015-12" db="EMBL/GenBank/DDBJ databases">
        <title>Genome sequence of Tistrella mobilis MCCC 1A02139.</title>
        <authorList>
            <person name="Lu L."/>
            <person name="Lai Q."/>
            <person name="Shao Z."/>
            <person name="Qian P."/>
        </authorList>
    </citation>
    <scope>NUCLEOTIDE SEQUENCE [LARGE SCALE GENOMIC DNA]</scope>
    <source>
        <strain evidence="6 7">MCCC 1A02139</strain>
    </source>
</reference>
<gene>
    <name evidence="6" type="ORF">AUP44_08925</name>
    <name evidence="5" type="ORF">DCK97_17995</name>
</gene>
<evidence type="ECO:0000256" key="3">
    <source>
        <dbReference type="SAM" id="Phobius"/>
    </source>
</evidence>
<evidence type="ECO:0000256" key="1">
    <source>
        <dbReference type="ARBA" id="ARBA00004370"/>
    </source>
</evidence>
<dbReference type="GeneID" id="97242465"/>
<dbReference type="Proteomes" id="UP000075787">
    <property type="component" value="Unassembled WGS sequence"/>
</dbReference>
<dbReference type="EMBL" id="DMAI01000294">
    <property type="protein sequence ID" value="HAE49313.1"/>
    <property type="molecule type" value="Genomic_DNA"/>
</dbReference>
<comment type="subcellular location">
    <subcellularLocation>
        <location evidence="1">Membrane</location>
    </subcellularLocation>
</comment>
<dbReference type="Pfam" id="PF13677">
    <property type="entry name" value="MotB_plug"/>
    <property type="match status" value="1"/>
</dbReference>
<sequence>MEDEAPRPKRRHADGNVALYLGLYLILLSFFIMLNVISKVSEEKVQSTVDSLQSTFASSTATDGRLDRIAILYGPGNISEAFRTALFELLQAAIPRARVQAFDNGNVLQVRVPMDEVFTEGEPRVRPRVSDLLDRVSDLLSTRGPEVREVTFGLPRGPGGDVDRQSLLRAGVLARTAVAFGMPERILATGVGDHRDPELVIEFRAGSPPQIDPQGGGAAQ</sequence>
<evidence type="ECO:0000259" key="4">
    <source>
        <dbReference type="Pfam" id="PF13677"/>
    </source>
</evidence>
<keyword evidence="3" id="KW-1133">Transmembrane helix</keyword>
<proteinExistence type="predicted"/>
<feature type="domain" description="Motility protein B-like N-terminal" evidence="4">
    <location>
        <begin position="22"/>
        <end position="56"/>
    </location>
</feature>
<evidence type="ECO:0000313" key="7">
    <source>
        <dbReference type="Proteomes" id="UP000075787"/>
    </source>
</evidence>
<dbReference type="InterPro" id="IPR025713">
    <property type="entry name" value="MotB-like_N_dom"/>
</dbReference>
<evidence type="ECO:0000256" key="2">
    <source>
        <dbReference type="ARBA" id="ARBA00023136"/>
    </source>
</evidence>
<reference evidence="5 8" key="2">
    <citation type="journal article" date="2018" name="Nat. Biotechnol.">
        <title>A standardized bacterial taxonomy based on genome phylogeny substantially revises the tree of life.</title>
        <authorList>
            <person name="Parks D.H."/>
            <person name="Chuvochina M."/>
            <person name="Waite D.W."/>
            <person name="Rinke C."/>
            <person name="Skarshewski A."/>
            <person name="Chaumeil P.A."/>
            <person name="Hugenholtz P."/>
        </authorList>
    </citation>
    <scope>NUCLEOTIDE SEQUENCE [LARGE SCALE GENOMIC DNA]</scope>
    <source>
        <strain evidence="5">UBA8739</strain>
    </source>
</reference>
<dbReference type="EMBL" id="LPZR01000172">
    <property type="protein sequence ID" value="KYO51504.1"/>
    <property type="molecule type" value="Genomic_DNA"/>
</dbReference>
<evidence type="ECO:0000313" key="5">
    <source>
        <dbReference type="EMBL" id="HAE49313.1"/>
    </source>
</evidence>
<keyword evidence="3" id="KW-0812">Transmembrane</keyword>
<keyword evidence="2 3" id="KW-0472">Membrane</keyword>
<evidence type="ECO:0000313" key="8">
    <source>
        <dbReference type="Proteomes" id="UP000257706"/>
    </source>
</evidence>
<organism evidence="6 7">
    <name type="scientific">Tistrella mobilis</name>
    <dbReference type="NCBI Taxonomy" id="171437"/>
    <lineage>
        <taxon>Bacteria</taxon>
        <taxon>Pseudomonadati</taxon>
        <taxon>Pseudomonadota</taxon>
        <taxon>Alphaproteobacteria</taxon>
        <taxon>Geminicoccales</taxon>
        <taxon>Geminicoccaceae</taxon>
        <taxon>Tistrella</taxon>
    </lineage>
</organism>
<protein>
    <recommendedName>
        <fullName evidence="4">Motility protein B-like N-terminal domain-containing protein</fullName>
    </recommendedName>
</protein>
<feature type="transmembrane region" description="Helical" evidence="3">
    <location>
        <begin position="17"/>
        <end position="37"/>
    </location>
</feature>